<sequence length="472" mass="50155">MATYAEQIAAFEAKHASNVATMKSLMDEASDKGETLDAAAQEQFDELQAENDSVEKHLGRLRQMEKMAIATAKPVDGSNAKAASESRNPTVPATVKAQKKLAPGIAFARIAKVKAVAKLETENVRDVARKMYGEDSDVFGHFTKAAVTPANTQDDSWAGNLITEGNAFADFVEFLRPQTILGRFGTGNIPGLRSIPFDVPVLVQSSGGQGYWVGEGKPKPLTKWGTERKKLEPLKVATIAAITEEMLRRSSVAADAWIRDELAAALIERLDRDFIDPAKAAVADVSPASITNGVTPIMSSGNDADAIRADLRALSATFRTNNSTSAGAVYVMPEGVAEALSMMTNPLGQPEFPGITPEGGVFNGKPVITSEYVPGAYDPDGAGEEDAGAIVALVKASEIFFADEGGITVDMSREASLEMNDAPTASGIAGTGASLVSLWQNNMVGFRAERILNWMKRRDNAVAVLASVNWSA</sequence>
<comment type="caution">
    <text evidence="4">The sequence shown here is derived from an EMBL/GenBank/DDBJ whole genome shotgun (WGS) entry which is preliminary data.</text>
</comment>
<accession>A0ABW1S8S2</accession>
<reference evidence="5" key="1">
    <citation type="journal article" date="2019" name="Int. J. Syst. Evol. Microbiol.">
        <title>The Global Catalogue of Microorganisms (GCM) 10K type strain sequencing project: providing services to taxonomists for standard genome sequencing and annotation.</title>
        <authorList>
            <consortium name="The Broad Institute Genomics Platform"/>
            <consortium name="The Broad Institute Genome Sequencing Center for Infectious Disease"/>
            <person name="Wu L."/>
            <person name="Ma J."/>
        </authorList>
    </citation>
    <scope>NUCLEOTIDE SEQUENCE [LARGE SCALE GENOMIC DNA]</scope>
    <source>
        <strain evidence="5">CGMCC-1.15741</strain>
    </source>
</reference>
<evidence type="ECO:0000256" key="2">
    <source>
        <dbReference type="SAM" id="Coils"/>
    </source>
</evidence>
<evidence type="ECO:0000313" key="5">
    <source>
        <dbReference type="Proteomes" id="UP001596303"/>
    </source>
</evidence>
<dbReference type="Proteomes" id="UP001596303">
    <property type="component" value="Unassembled WGS sequence"/>
</dbReference>
<evidence type="ECO:0000313" key="4">
    <source>
        <dbReference type="EMBL" id="MFC6197829.1"/>
    </source>
</evidence>
<keyword evidence="2" id="KW-0175">Coiled coil</keyword>
<dbReference type="InterPro" id="IPR054612">
    <property type="entry name" value="Phage_capsid-like_C"/>
</dbReference>
<dbReference type="InterPro" id="IPR024455">
    <property type="entry name" value="Phage_capsid"/>
</dbReference>
<name>A0ABW1S8S2_9PROT</name>
<dbReference type="EMBL" id="JBHSSW010000008">
    <property type="protein sequence ID" value="MFC6197829.1"/>
    <property type="molecule type" value="Genomic_DNA"/>
</dbReference>
<feature type="coiled-coil region" evidence="2">
    <location>
        <begin position="37"/>
        <end position="64"/>
    </location>
</feature>
<keyword evidence="5" id="KW-1185">Reference proteome</keyword>
<evidence type="ECO:0000256" key="1">
    <source>
        <dbReference type="ARBA" id="ARBA00004328"/>
    </source>
</evidence>
<proteinExistence type="predicted"/>
<feature type="domain" description="Phage capsid-like C-terminal" evidence="3">
    <location>
        <begin position="199"/>
        <end position="465"/>
    </location>
</feature>
<protein>
    <submittedName>
        <fullName evidence="4">Phage major capsid protein</fullName>
    </submittedName>
</protein>
<dbReference type="Gene3D" id="3.30.2400.10">
    <property type="entry name" value="Major capsid protein gp5"/>
    <property type="match status" value="1"/>
</dbReference>
<comment type="subcellular location">
    <subcellularLocation>
        <location evidence="1">Virion</location>
    </subcellularLocation>
</comment>
<organism evidence="4 5">
    <name type="scientific">Ponticaulis profundi</name>
    <dbReference type="NCBI Taxonomy" id="2665222"/>
    <lineage>
        <taxon>Bacteria</taxon>
        <taxon>Pseudomonadati</taxon>
        <taxon>Pseudomonadota</taxon>
        <taxon>Alphaproteobacteria</taxon>
        <taxon>Hyphomonadales</taxon>
        <taxon>Hyphomonadaceae</taxon>
        <taxon>Ponticaulis</taxon>
    </lineage>
</organism>
<dbReference type="RefSeq" id="WP_377377286.1">
    <property type="nucleotide sequence ID" value="NZ_JBHSSW010000008.1"/>
</dbReference>
<dbReference type="SUPFAM" id="SSF56563">
    <property type="entry name" value="Major capsid protein gp5"/>
    <property type="match status" value="1"/>
</dbReference>
<evidence type="ECO:0000259" key="3">
    <source>
        <dbReference type="Pfam" id="PF05065"/>
    </source>
</evidence>
<dbReference type="Pfam" id="PF05065">
    <property type="entry name" value="Phage_capsid"/>
    <property type="match status" value="1"/>
</dbReference>
<dbReference type="NCBIfam" id="TIGR01554">
    <property type="entry name" value="major_cap_HK97"/>
    <property type="match status" value="1"/>
</dbReference>
<gene>
    <name evidence="4" type="ORF">ACFQDM_07055</name>
</gene>